<feature type="region of interest" description="Disordered" evidence="1">
    <location>
        <begin position="85"/>
        <end position="140"/>
    </location>
</feature>
<dbReference type="OrthoDB" id="17102at2759"/>
<proteinExistence type="predicted"/>
<sequence>MNILVSTEQGANHNTWDGYKETVKKQRNGDAKIIQTVAKTAGMHRNEWVENADRWVAGFLEMFEEGCHKMGTAIRDRIQERLMGQQSGGSKYLLPNGKGDIDNEDEEYYDEDDEDEEYYDEEEYYESSDEEEKEKKAEKK</sequence>
<keyword evidence="2" id="KW-0548">Nucleotidyltransferase</keyword>
<dbReference type="InterPro" id="IPR045049">
    <property type="entry name" value="Pcy1-like"/>
</dbReference>
<reference evidence="2 3" key="1">
    <citation type="journal article" date="2018" name="PLoS Genet.">
        <title>Population sequencing reveals clonal diversity and ancestral inbreeding in the grapevine cultivar Chardonnay.</title>
        <authorList>
            <person name="Roach M.J."/>
            <person name="Johnson D.L."/>
            <person name="Bohlmann J."/>
            <person name="van Vuuren H.J."/>
            <person name="Jones S.J."/>
            <person name="Pretorius I.S."/>
            <person name="Schmidt S.A."/>
            <person name="Borneman A.R."/>
        </authorList>
    </citation>
    <scope>NUCLEOTIDE SEQUENCE [LARGE SCALE GENOMIC DNA]</scope>
    <source>
        <strain evidence="3">cv. Chardonnay</strain>
        <tissue evidence="2">Leaf</tissue>
    </source>
</reference>
<dbReference type="PANTHER" id="PTHR10739:SF56">
    <property type="entry name" value="CHOLINE-PHOSPHATE CYTIDYLYLTRANSFERASE 1"/>
    <property type="match status" value="1"/>
</dbReference>
<dbReference type="Proteomes" id="UP000288805">
    <property type="component" value="Unassembled WGS sequence"/>
</dbReference>
<dbReference type="EMBL" id="QGNW01000065">
    <property type="protein sequence ID" value="RVX03555.1"/>
    <property type="molecule type" value="Genomic_DNA"/>
</dbReference>
<protein>
    <submittedName>
        <fullName evidence="2">Choline-phosphate cytidylyltransferase 2</fullName>
    </submittedName>
</protein>
<gene>
    <name evidence="2" type="primary">CCT2_2</name>
    <name evidence="2" type="ORF">CK203_027871</name>
</gene>
<comment type="caution">
    <text evidence="2">The sequence shown here is derived from an EMBL/GenBank/DDBJ whole genome shotgun (WGS) entry which is preliminary data.</text>
</comment>
<accession>A0A438J3Q8</accession>
<evidence type="ECO:0000313" key="2">
    <source>
        <dbReference type="EMBL" id="RVX03555.1"/>
    </source>
</evidence>
<evidence type="ECO:0000313" key="3">
    <source>
        <dbReference type="Proteomes" id="UP000288805"/>
    </source>
</evidence>
<organism evidence="2 3">
    <name type="scientific">Vitis vinifera</name>
    <name type="common">Grape</name>
    <dbReference type="NCBI Taxonomy" id="29760"/>
    <lineage>
        <taxon>Eukaryota</taxon>
        <taxon>Viridiplantae</taxon>
        <taxon>Streptophyta</taxon>
        <taxon>Embryophyta</taxon>
        <taxon>Tracheophyta</taxon>
        <taxon>Spermatophyta</taxon>
        <taxon>Magnoliopsida</taxon>
        <taxon>eudicotyledons</taxon>
        <taxon>Gunneridae</taxon>
        <taxon>Pentapetalae</taxon>
        <taxon>rosids</taxon>
        <taxon>Vitales</taxon>
        <taxon>Vitaceae</taxon>
        <taxon>Viteae</taxon>
        <taxon>Vitis</taxon>
    </lineage>
</organism>
<evidence type="ECO:0000256" key="1">
    <source>
        <dbReference type="SAM" id="MobiDB-lite"/>
    </source>
</evidence>
<dbReference type="PANTHER" id="PTHR10739">
    <property type="entry name" value="CYTIDYLYLTRANSFERASE"/>
    <property type="match status" value="1"/>
</dbReference>
<dbReference type="AlphaFoldDB" id="A0A438J3Q8"/>
<feature type="compositionally biased region" description="Acidic residues" evidence="1">
    <location>
        <begin position="102"/>
        <end position="132"/>
    </location>
</feature>
<name>A0A438J3Q8_VITVI</name>
<dbReference type="GO" id="GO:0004105">
    <property type="term" value="F:choline-phosphate cytidylyltransferase activity"/>
    <property type="evidence" value="ECO:0007669"/>
    <property type="project" value="InterPro"/>
</dbReference>
<keyword evidence="2" id="KW-0808">Transferase</keyword>